<evidence type="ECO:0000256" key="1">
    <source>
        <dbReference type="ARBA" id="ARBA00000085"/>
    </source>
</evidence>
<comment type="subcellular location">
    <subcellularLocation>
        <location evidence="2">Cell membrane</location>
    </subcellularLocation>
</comment>
<dbReference type="Pfam" id="PF00512">
    <property type="entry name" value="HisKA"/>
    <property type="match status" value="1"/>
</dbReference>
<evidence type="ECO:0000313" key="9">
    <source>
        <dbReference type="EMBL" id="XAY07482.1"/>
    </source>
</evidence>
<dbReference type="InterPro" id="IPR036890">
    <property type="entry name" value="HATPase_C_sf"/>
</dbReference>
<dbReference type="CDD" id="cd16922">
    <property type="entry name" value="HATPase_EvgS-ArcB-TorS-like"/>
    <property type="match status" value="1"/>
</dbReference>
<dbReference type="EMBL" id="CP114014">
    <property type="protein sequence ID" value="XAY07482.1"/>
    <property type="molecule type" value="Genomic_DNA"/>
</dbReference>
<protein>
    <recommendedName>
        <fullName evidence="3">histidine kinase</fullName>
        <ecNumber evidence="3">2.7.13.3</ecNumber>
    </recommendedName>
</protein>
<dbReference type="SUPFAM" id="SSF55874">
    <property type="entry name" value="ATPase domain of HSP90 chaperone/DNA topoisomerase II/histidine kinase"/>
    <property type="match status" value="1"/>
</dbReference>
<gene>
    <name evidence="9" type="ORF">DSM112329_04365</name>
</gene>
<sequence>MDPSTAVLVDAMTRLAVARSPEAIEVVFEQATRDLAGEVALLSALADATSVAIENVRLIAELEQRVEERTVSIQALHEEMTDQATQMRAAADLNLELLRTLAHEVRNPLAAADGLLEIVLDEHVPSDTEADVSLARESVQEGMRIVTEQLELARLQAGSVRVRTADVDLSALLHGLQGTCDALKRSDAVALVIDEPPVVSLRTDRHLLAQILRNLLTNALKFTDAGEIRLAVTIEEPALIAFTVADTGIGIPADQLEHVFTEFGQVPEAQLGRVAGTGLGLPLVRRLSSALGGTVSVLSTPGEGSTFTVRLPLL</sequence>
<evidence type="ECO:0000256" key="7">
    <source>
        <dbReference type="ARBA" id="ARBA00023012"/>
    </source>
</evidence>
<dbReference type="GO" id="GO:0005886">
    <property type="term" value="C:plasma membrane"/>
    <property type="evidence" value="ECO:0007669"/>
    <property type="project" value="UniProtKB-SubCell"/>
</dbReference>
<dbReference type="GO" id="GO:0000155">
    <property type="term" value="F:phosphorelay sensor kinase activity"/>
    <property type="evidence" value="ECO:0007669"/>
    <property type="project" value="InterPro"/>
</dbReference>
<evidence type="ECO:0000256" key="2">
    <source>
        <dbReference type="ARBA" id="ARBA00004236"/>
    </source>
</evidence>
<evidence type="ECO:0000259" key="8">
    <source>
        <dbReference type="PROSITE" id="PS50109"/>
    </source>
</evidence>
<accession>A0AAU7B0H8</accession>
<evidence type="ECO:0000256" key="3">
    <source>
        <dbReference type="ARBA" id="ARBA00012438"/>
    </source>
</evidence>
<dbReference type="Gene3D" id="3.30.565.10">
    <property type="entry name" value="Histidine kinase-like ATPase, C-terminal domain"/>
    <property type="match status" value="1"/>
</dbReference>
<keyword evidence="6" id="KW-0418">Kinase</keyword>
<dbReference type="PANTHER" id="PTHR43711">
    <property type="entry name" value="TWO-COMPONENT HISTIDINE KINASE"/>
    <property type="match status" value="1"/>
</dbReference>
<dbReference type="PROSITE" id="PS50109">
    <property type="entry name" value="HIS_KIN"/>
    <property type="match status" value="1"/>
</dbReference>
<evidence type="ECO:0000256" key="5">
    <source>
        <dbReference type="ARBA" id="ARBA00022679"/>
    </source>
</evidence>
<proteinExistence type="predicted"/>
<comment type="catalytic activity">
    <reaction evidence="1">
        <text>ATP + protein L-histidine = ADP + protein N-phospho-L-histidine.</text>
        <dbReference type="EC" id="2.7.13.3"/>
    </reaction>
</comment>
<evidence type="ECO:0000256" key="4">
    <source>
        <dbReference type="ARBA" id="ARBA00022553"/>
    </source>
</evidence>
<keyword evidence="4" id="KW-0597">Phosphoprotein</keyword>
<feature type="domain" description="Histidine kinase" evidence="8">
    <location>
        <begin position="100"/>
        <end position="314"/>
    </location>
</feature>
<dbReference type="InterPro" id="IPR005467">
    <property type="entry name" value="His_kinase_dom"/>
</dbReference>
<dbReference type="PANTHER" id="PTHR43711:SF1">
    <property type="entry name" value="HISTIDINE KINASE 1"/>
    <property type="match status" value="1"/>
</dbReference>
<dbReference type="InterPro" id="IPR004358">
    <property type="entry name" value="Sig_transdc_His_kin-like_C"/>
</dbReference>
<dbReference type="SUPFAM" id="SSF47384">
    <property type="entry name" value="Homodimeric domain of signal transducing histidine kinase"/>
    <property type="match status" value="1"/>
</dbReference>
<organism evidence="9">
    <name type="scientific">Paraconexibacter sp. AEG42_29</name>
    <dbReference type="NCBI Taxonomy" id="2997339"/>
    <lineage>
        <taxon>Bacteria</taxon>
        <taxon>Bacillati</taxon>
        <taxon>Actinomycetota</taxon>
        <taxon>Thermoleophilia</taxon>
        <taxon>Solirubrobacterales</taxon>
        <taxon>Paraconexibacteraceae</taxon>
        <taxon>Paraconexibacter</taxon>
    </lineage>
</organism>
<evidence type="ECO:0000256" key="6">
    <source>
        <dbReference type="ARBA" id="ARBA00022777"/>
    </source>
</evidence>
<dbReference type="KEGG" id="parq:DSM112329_04365"/>
<dbReference type="Gene3D" id="1.10.287.130">
    <property type="match status" value="1"/>
</dbReference>
<dbReference type="InterPro" id="IPR050736">
    <property type="entry name" value="Sensor_HK_Regulatory"/>
</dbReference>
<dbReference type="CDD" id="cd00082">
    <property type="entry name" value="HisKA"/>
    <property type="match status" value="1"/>
</dbReference>
<reference evidence="9" key="1">
    <citation type="submission" date="2022-12" db="EMBL/GenBank/DDBJ databases">
        <title>Paraconexibacter alkalitolerans sp. nov. and Baekduia alba sp. nov., isolated from soil and emended description of the genera Paraconexibacter (Chun et al., 2020) and Baekduia (An et al., 2020).</title>
        <authorList>
            <person name="Vieira S."/>
            <person name="Huber K.J."/>
            <person name="Geppert A."/>
            <person name="Wolf J."/>
            <person name="Neumann-Schaal M."/>
            <person name="Muesken M."/>
            <person name="Overmann J."/>
        </authorList>
    </citation>
    <scope>NUCLEOTIDE SEQUENCE</scope>
    <source>
        <strain evidence="9">AEG42_29</strain>
    </source>
</reference>
<dbReference type="AlphaFoldDB" id="A0AAU7B0H8"/>
<dbReference type="InterPro" id="IPR003661">
    <property type="entry name" value="HisK_dim/P_dom"/>
</dbReference>
<dbReference type="SMART" id="SM00388">
    <property type="entry name" value="HisKA"/>
    <property type="match status" value="1"/>
</dbReference>
<dbReference type="PRINTS" id="PR00344">
    <property type="entry name" value="BCTRLSENSOR"/>
</dbReference>
<dbReference type="EC" id="2.7.13.3" evidence="3"/>
<dbReference type="SMART" id="SM00387">
    <property type="entry name" value="HATPase_c"/>
    <property type="match status" value="1"/>
</dbReference>
<dbReference type="RefSeq" id="WP_354698675.1">
    <property type="nucleotide sequence ID" value="NZ_CP114014.1"/>
</dbReference>
<dbReference type="Pfam" id="PF02518">
    <property type="entry name" value="HATPase_c"/>
    <property type="match status" value="1"/>
</dbReference>
<keyword evidence="7" id="KW-0902">Two-component regulatory system</keyword>
<dbReference type="InterPro" id="IPR003594">
    <property type="entry name" value="HATPase_dom"/>
</dbReference>
<name>A0AAU7B0H8_9ACTN</name>
<dbReference type="InterPro" id="IPR036097">
    <property type="entry name" value="HisK_dim/P_sf"/>
</dbReference>
<keyword evidence="5" id="KW-0808">Transferase</keyword>